<comment type="caution">
    <text evidence="1">The sequence shown here is derived from an EMBL/GenBank/DDBJ whole genome shotgun (WGS) entry which is preliminary data.</text>
</comment>
<organism evidence="1 2">
    <name type="scientific">Xylanibacter ruminicola</name>
    <name type="common">Prevotella ruminicola</name>
    <dbReference type="NCBI Taxonomy" id="839"/>
    <lineage>
        <taxon>Bacteria</taxon>
        <taxon>Pseudomonadati</taxon>
        <taxon>Bacteroidota</taxon>
        <taxon>Bacteroidia</taxon>
        <taxon>Bacteroidales</taxon>
        <taxon>Prevotellaceae</taxon>
        <taxon>Xylanibacter</taxon>
    </lineage>
</organism>
<reference evidence="1" key="1">
    <citation type="submission" date="2021-08" db="EMBL/GenBank/DDBJ databases">
        <title>Prevotella lacticifex sp. nov., isolated from rumen of cow.</title>
        <authorList>
            <person name="Shinkai T."/>
            <person name="Ikeyama N."/>
            <person name="Kumagai M."/>
            <person name="Ohmori H."/>
            <person name="Sakamoto M."/>
            <person name="Ohkuma M."/>
            <person name="Mitsumori M."/>
        </authorList>
    </citation>
    <scope>NUCLEOTIDE SEQUENCE</scope>
    <source>
        <strain evidence="1">JCM 8259</strain>
    </source>
</reference>
<evidence type="ECO:0008006" key="3">
    <source>
        <dbReference type="Google" id="ProtNLM"/>
    </source>
</evidence>
<evidence type="ECO:0000313" key="1">
    <source>
        <dbReference type="EMBL" id="GJG33641.1"/>
    </source>
</evidence>
<accession>A0AA37I1R6</accession>
<gene>
    <name evidence="1" type="ORF">PRMUPPPA20_17500</name>
</gene>
<dbReference type="EMBL" id="BPTT01000001">
    <property type="protein sequence ID" value="GJG33641.1"/>
    <property type="molecule type" value="Genomic_DNA"/>
</dbReference>
<sequence>MIIDASMSKKLLYVAVGILLLSACRGRSQSQKYVEEEVEYHPLVTDSAAIDSINSAGMVDVDAAMEYPEMPSDQKINMKANDDEIKDIIDGTGDGDMTKEGGDY</sequence>
<name>A0AA37I1R6_XYLRU</name>
<dbReference type="AlphaFoldDB" id="A0AA37I1R6"/>
<proteinExistence type="predicted"/>
<evidence type="ECO:0000313" key="2">
    <source>
        <dbReference type="Proteomes" id="UP000887097"/>
    </source>
</evidence>
<protein>
    <recommendedName>
        <fullName evidence="3">Lipoprotein</fullName>
    </recommendedName>
</protein>
<dbReference type="Proteomes" id="UP000887097">
    <property type="component" value="Unassembled WGS sequence"/>
</dbReference>